<proteinExistence type="predicted"/>
<dbReference type="Proteomes" id="UP000198304">
    <property type="component" value="Unassembled WGS sequence"/>
</dbReference>
<dbReference type="AlphaFoldDB" id="A0A239L4C1"/>
<sequence length="40" mass="4913">MDYIRKKSNKDGIVNIKKFIVELIVYCENKEKWQFFLLAF</sequence>
<keyword evidence="2" id="KW-1185">Reference proteome</keyword>
<protein>
    <submittedName>
        <fullName evidence="1">Uncharacterized protein</fullName>
    </submittedName>
</protein>
<reference evidence="1 2" key="1">
    <citation type="submission" date="2017-06" db="EMBL/GenBank/DDBJ databases">
        <authorList>
            <person name="Kim H.J."/>
            <person name="Triplett B.A."/>
        </authorList>
    </citation>
    <scope>NUCLEOTIDE SEQUENCE [LARGE SCALE GENOMIC DNA]</scope>
    <source>
        <strain evidence="1 2">SCA</strain>
    </source>
</reference>
<name>A0A239L4C1_9FIRM</name>
<evidence type="ECO:0000313" key="1">
    <source>
        <dbReference type="EMBL" id="SNT25436.1"/>
    </source>
</evidence>
<dbReference type="RefSeq" id="WP_278277908.1">
    <property type="nucleotide sequence ID" value="NZ_FZOJ01000063.1"/>
</dbReference>
<gene>
    <name evidence="1" type="ORF">SAMN05446037_10639</name>
</gene>
<evidence type="ECO:0000313" key="2">
    <source>
        <dbReference type="Proteomes" id="UP000198304"/>
    </source>
</evidence>
<dbReference type="EMBL" id="FZOJ01000063">
    <property type="protein sequence ID" value="SNT25436.1"/>
    <property type="molecule type" value="Genomic_DNA"/>
</dbReference>
<organism evidence="1 2">
    <name type="scientific">Anaerovirgula multivorans</name>
    <dbReference type="NCBI Taxonomy" id="312168"/>
    <lineage>
        <taxon>Bacteria</taxon>
        <taxon>Bacillati</taxon>
        <taxon>Bacillota</taxon>
        <taxon>Clostridia</taxon>
        <taxon>Peptostreptococcales</taxon>
        <taxon>Natronincolaceae</taxon>
        <taxon>Anaerovirgula</taxon>
    </lineage>
</organism>
<accession>A0A239L4C1</accession>